<evidence type="ECO:0000313" key="3">
    <source>
        <dbReference type="EMBL" id="KAK9057491.1"/>
    </source>
</evidence>
<gene>
    <name evidence="3" type="ORF">SSX86_022327</name>
</gene>
<reference evidence="3 4" key="1">
    <citation type="submission" date="2024-04" db="EMBL/GenBank/DDBJ databases">
        <title>The reference genome of an endangered Asteraceae, Deinandra increscens subsp. villosa, native to the Central Coast of California.</title>
        <authorList>
            <person name="Guilliams M."/>
            <person name="Hasenstab-Lehman K."/>
            <person name="Meyer R."/>
            <person name="Mcevoy S."/>
        </authorList>
    </citation>
    <scope>NUCLEOTIDE SEQUENCE [LARGE SCALE GENOMIC DNA]</scope>
    <source>
        <tissue evidence="3">Leaf</tissue>
    </source>
</reference>
<comment type="caution">
    <text evidence="3">The sequence shown here is derived from an EMBL/GenBank/DDBJ whole genome shotgun (WGS) entry which is preliminary data.</text>
</comment>
<dbReference type="PANTHER" id="PTHR31170">
    <property type="entry name" value="BNAC04G53230D PROTEIN"/>
    <property type="match status" value="1"/>
</dbReference>
<protein>
    <submittedName>
        <fullName evidence="3">Uncharacterized protein</fullName>
    </submittedName>
</protein>
<dbReference type="EMBL" id="JBCNJP010000023">
    <property type="protein sequence ID" value="KAK9057491.1"/>
    <property type="molecule type" value="Genomic_DNA"/>
</dbReference>
<keyword evidence="2" id="KW-1133">Transmembrane helix</keyword>
<proteinExistence type="predicted"/>
<sequence>MAMAKPKQLPRSHSTRSSSRDDPFGNPTSGEIVEETTGARQQVPVDQEAACRETQQHFWPSSYYMVPNTLLQIWGTASFQPEFVYVGPTHRKDASLSGCKALKKSYMNNLLRRVFNATGEEVSRSCFRLVHSSLEMIKLCYGWTANDGDDDELADMMVTDACFIIDFMLEIMVYVDNQYLGMPKRHGAILADLVLLGNQIPFFVLKDIFQCTLLRFIPRASLVDHLLLPILTFHNPFNRANIDIIEGSSTDPIPIHHILSLVQQSYKPDHVDDDDDDATFRLHYGTSKIRSALDQEIYGVNIKPNDDDARWVLGMELKLNRRPVLKMPVFRIHYHTEKILKSIVAYEKQSCAPRQRYTTSFVYVMGMLGRTARDVALLGKSKVLFNTLGSDDEAATMIQHISKQCEGSLYEDKWKMLHKYRICFERGGTFFSNPWNVIALVLVIILLAFNLKMLLD</sequence>
<dbReference type="AlphaFoldDB" id="A0AAP0CIU8"/>
<keyword evidence="4" id="KW-1185">Reference proteome</keyword>
<evidence type="ECO:0000256" key="2">
    <source>
        <dbReference type="SAM" id="Phobius"/>
    </source>
</evidence>
<feature type="transmembrane region" description="Helical" evidence="2">
    <location>
        <begin position="435"/>
        <end position="455"/>
    </location>
</feature>
<keyword evidence="2" id="KW-0812">Transmembrane</keyword>
<organism evidence="3 4">
    <name type="scientific">Deinandra increscens subsp. villosa</name>
    <dbReference type="NCBI Taxonomy" id="3103831"/>
    <lineage>
        <taxon>Eukaryota</taxon>
        <taxon>Viridiplantae</taxon>
        <taxon>Streptophyta</taxon>
        <taxon>Embryophyta</taxon>
        <taxon>Tracheophyta</taxon>
        <taxon>Spermatophyta</taxon>
        <taxon>Magnoliopsida</taxon>
        <taxon>eudicotyledons</taxon>
        <taxon>Gunneridae</taxon>
        <taxon>Pentapetalae</taxon>
        <taxon>asterids</taxon>
        <taxon>campanulids</taxon>
        <taxon>Asterales</taxon>
        <taxon>Asteraceae</taxon>
        <taxon>Asteroideae</taxon>
        <taxon>Heliantheae alliance</taxon>
        <taxon>Madieae</taxon>
        <taxon>Madiinae</taxon>
        <taxon>Deinandra</taxon>
    </lineage>
</organism>
<evidence type="ECO:0000313" key="4">
    <source>
        <dbReference type="Proteomes" id="UP001408789"/>
    </source>
</evidence>
<evidence type="ECO:0000256" key="1">
    <source>
        <dbReference type="SAM" id="MobiDB-lite"/>
    </source>
</evidence>
<keyword evidence="2" id="KW-0472">Membrane</keyword>
<feature type="region of interest" description="Disordered" evidence="1">
    <location>
        <begin position="1"/>
        <end position="42"/>
    </location>
</feature>
<dbReference type="Proteomes" id="UP001408789">
    <property type="component" value="Unassembled WGS sequence"/>
</dbReference>
<dbReference type="InterPro" id="IPR004158">
    <property type="entry name" value="DUF247_pln"/>
</dbReference>
<dbReference type="PANTHER" id="PTHR31170:SF25">
    <property type="entry name" value="BNAA09G04570D PROTEIN"/>
    <property type="match status" value="1"/>
</dbReference>
<dbReference type="Pfam" id="PF03140">
    <property type="entry name" value="DUF247"/>
    <property type="match status" value="1"/>
</dbReference>
<accession>A0AAP0CIU8</accession>
<name>A0AAP0CIU8_9ASTR</name>